<dbReference type="PROSITE" id="PS51257">
    <property type="entry name" value="PROKAR_LIPOPROTEIN"/>
    <property type="match status" value="1"/>
</dbReference>
<organism evidence="2 3">
    <name type="scientific">Rhodanobacter denitrificans</name>
    <dbReference type="NCBI Taxonomy" id="666685"/>
    <lineage>
        <taxon>Bacteria</taxon>
        <taxon>Pseudomonadati</taxon>
        <taxon>Pseudomonadota</taxon>
        <taxon>Gammaproteobacteria</taxon>
        <taxon>Lysobacterales</taxon>
        <taxon>Rhodanobacteraceae</taxon>
        <taxon>Rhodanobacter</taxon>
    </lineage>
</organism>
<evidence type="ECO:0000313" key="2">
    <source>
        <dbReference type="EMBL" id="PZQ19680.1"/>
    </source>
</evidence>
<dbReference type="Proteomes" id="UP000249046">
    <property type="component" value="Unassembled WGS sequence"/>
</dbReference>
<accession>A0A2W5N0V8</accession>
<dbReference type="AlphaFoldDB" id="A0A2W5N0V8"/>
<gene>
    <name evidence="2" type="ORF">DI564_00070</name>
</gene>
<evidence type="ECO:0000313" key="3">
    <source>
        <dbReference type="Proteomes" id="UP000249046"/>
    </source>
</evidence>
<dbReference type="Pfam" id="PF09839">
    <property type="entry name" value="DUF2066"/>
    <property type="match status" value="1"/>
</dbReference>
<sequence length="212" mass="22187">MPLRLTVFFALIVACLAAVAPVRAAGSYTGQAPVASQGDADRGPALAQAMIQVLSRLAGDERLADRGDVAREAAQASAYVLQYQYRREPGPDGTPALVLVADFDPAAIGGALQRLGIQTAQADRGAPSEARLWIGGIRSAEDYARVLRYFGSLDLVRQAAAVEARGDGVLMRVALTVGLPYFLSTVDTGALLTVVEGRPPVEGVDATLILGR</sequence>
<feature type="signal peptide" evidence="1">
    <location>
        <begin position="1"/>
        <end position="24"/>
    </location>
</feature>
<proteinExistence type="predicted"/>
<dbReference type="InterPro" id="IPR018642">
    <property type="entry name" value="DUF2066"/>
</dbReference>
<comment type="caution">
    <text evidence="2">The sequence shown here is derived from an EMBL/GenBank/DDBJ whole genome shotgun (WGS) entry which is preliminary data.</text>
</comment>
<name>A0A2W5N0V8_9GAMM</name>
<reference evidence="2 3" key="1">
    <citation type="submission" date="2017-08" db="EMBL/GenBank/DDBJ databases">
        <title>Infants hospitalized years apart are colonized by the same room-sourced microbial strains.</title>
        <authorList>
            <person name="Brooks B."/>
            <person name="Olm M.R."/>
            <person name="Firek B.A."/>
            <person name="Baker R."/>
            <person name="Thomas B.C."/>
            <person name="Morowitz M.J."/>
            <person name="Banfield J.F."/>
        </authorList>
    </citation>
    <scope>NUCLEOTIDE SEQUENCE [LARGE SCALE GENOMIC DNA]</scope>
    <source>
        <strain evidence="2">S2_005_003_R2_42</strain>
    </source>
</reference>
<protein>
    <recommendedName>
        <fullName evidence="4">DUF2066 domain-containing protein</fullName>
    </recommendedName>
</protein>
<keyword evidence="1" id="KW-0732">Signal</keyword>
<dbReference type="EMBL" id="QFPO01000001">
    <property type="protein sequence ID" value="PZQ19680.1"/>
    <property type="molecule type" value="Genomic_DNA"/>
</dbReference>
<evidence type="ECO:0008006" key="4">
    <source>
        <dbReference type="Google" id="ProtNLM"/>
    </source>
</evidence>
<feature type="chain" id="PRO_5015994784" description="DUF2066 domain-containing protein" evidence="1">
    <location>
        <begin position="25"/>
        <end position="212"/>
    </location>
</feature>
<evidence type="ECO:0000256" key="1">
    <source>
        <dbReference type="SAM" id="SignalP"/>
    </source>
</evidence>